<dbReference type="PANTHER" id="PTHR35091">
    <property type="entry name" value="FLAGELLAR PROTEIN FLIL"/>
    <property type="match status" value="1"/>
</dbReference>
<sequence>MDNKKIAILSIVAFVVSLIVFGTTLYLVFFRTPVANGEGSPSKPRATYRHDIGEFSTNIGSSGRYFKGNIVVESGNKKTPAELEKNIEPVRDAVIQILMGQDLKQMMTPSGMQVIRDSITKSLTEILGINDITNIYFTDYIIQ</sequence>
<dbReference type="Pfam" id="PF03748">
    <property type="entry name" value="FliL"/>
    <property type="match status" value="1"/>
</dbReference>
<protein>
    <recommendedName>
        <fullName evidence="10">Flagellar protein FliL</fullName>
    </recommendedName>
</protein>
<keyword evidence="7 10" id="KW-0283">Flagellar rotation</keyword>
<evidence type="ECO:0000256" key="1">
    <source>
        <dbReference type="ARBA" id="ARBA00002254"/>
    </source>
</evidence>
<evidence type="ECO:0000256" key="6">
    <source>
        <dbReference type="ARBA" id="ARBA00022692"/>
    </source>
</evidence>
<evidence type="ECO:0000256" key="10">
    <source>
        <dbReference type="RuleBase" id="RU364125"/>
    </source>
</evidence>
<reference evidence="11 12" key="1">
    <citation type="submission" date="2021-03" db="EMBL/GenBank/DDBJ databases">
        <title>Genomic Encyclopedia of Type Strains, Phase IV (KMG-IV): sequencing the most valuable type-strain genomes for metagenomic binning, comparative biology and taxonomic classification.</title>
        <authorList>
            <person name="Goeker M."/>
        </authorList>
    </citation>
    <scope>NUCLEOTIDE SEQUENCE [LARGE SCALE GENOMIC DNA]</scope>
    <source>
        <strain evidence="11 12">DSM 27512</strain>
    </source>
</reference>
<gene>
    <name evidence="11" type="ORF">J2Z35_000195</name>
</gene>
<dbReference type="PANTHER" id="PTHR35091:SF2">
    <property type="entry name" value="FLAGELLAR PROTEIN FLIL"/>
    <property type="match status" value="1"/>
</dbReference>
<organism evidence="11 12">
    <name type="scientific">Acetoanaerobium pronyense</name>
    <dbReference type="NCBI Taxonomy" id="1482736"/>
    <lineage>
        <taxon>Bacteria</taxon>
        <taxon>Bacillati</taxon>
        <taxon>Bacillota</taxon>
        <taxon>Clostridia</taxon>
        <taxon>Peptostreptococcales</taxon>
        <taxon>Filifactoraceae</taxon>
        <taxon>Acetoanaerobium</taxon>
    </lineage>
</organism>
<comment type="caution">
    <text evidence="11">The sequence shown here is derived from an EMBL/GenBank/DDBJ whole genome shotgun (WGS) entry which is preliminary data.</text>
</comment>
<keyword evidence="12" id="KW-1185">Reference proteome</keyword>
<keyword evidence="11" id="KW-0282">Flagellum</keyword>
<evidence type="ECO:0000256" key="5">
    <source>
        <dbReference type="ARBA" id="ARBA00022500"/>
    </source>
</evidence>
<keyword evidence="11" id="KW-0969">Cilium</keyword>
<comment type="function">
    <text evidence="1 10">Controls the rotational direction of flagella during chemotaxis.</text>
</comment>
<evidence type="ECO:0000256" key="7">
    <source>
        <dbReference type="ARBA" id="ARBA00022779"/>
    </source>
</evidence>
<dbReference type="EMBL" id="JAGGLI010000001">
    <property type="protein sequence ID" value="MBP2026406.1"/>
    <property type="molecule type" value="Genomic_DNA"/>
</dbReference>
<evidence type="ECO:0000256" key="3">
    <source>
        <dbReference type="ARBA" id="ARBA00008281"/>
    </source>
</evidence>
<name>A0ABS4KGK9_9FIRM</name>
<proteinExistence type="inferred from homology"/>
<evidence type="ECO:0000256" key="8">
    <source>
        <dbReference type="ARBA" id="ARBA00022989"/>
    </source>
</evidence>
<keyword evidence="8 10" id="KW-1133">Transmembrane helix</keyword>
<comment type="subcellular location">
    <subcellularLocation>
        <location evidence="2">Cell membrane</location>
        <topology evidence="2">Single-pass membrane protein</topology>
    </subcellularLocation>
</comment>
<accession>A0ABS4KGK9</accession>
<keyword evidence="4 10" id="KW-1003">Cell membrane</keyword>
<evidence type="ECO:0000313" key="11">
    <source>
        <dbReference type="EMBL" id="MBP2026406.1"/>
    </source>
</evidence>
<evidence type="ECO:0000256" key="2">
    <source>
        <dbReference type="ARBA" id="ARBA00004162"/>
    </source>
</evidence>
<keyword evidence="11" id="KW-0966">Cell projection</keyword>
<keyword evidence="9 10" id="KW-0472">Membrane</keyword>
<evidence type="ECO:0000256" key="9">
    <source>
        <dbReference type="ARBA" id="ARBA00023136"/>
    </source>
</evidence>
<keyword evidence="6 10" id="KW-0812">Transmembrane</keyword>
<dbReference type="RefSeq" id="WP_209658411.1">
    <property type="nucleotide sequence ID" value="NZ_JAGGLI010000001.1"/>
</dbReference>
<evidence type="ECO:0000256" key="4">
    <source>
        <dbReference type="ARBA" id="ARBA00022475"/>
    </source>
</evidence>
<comment type="similarity">
    <text evidence="3 10">Belongs to the FliL family.</text>
</comment>
<dbReference type="InterPro" id="IPR005503">
    <property type="entry name" value="FliL"/>
</dbReference>
<keyword evidence="5 10" id="KW-0145">Chemotaxis</keyword>
<evidence type="ECO:0000313" key="12">
    <source>
        <dbReference type="Proteomes" id="UP001314903"/>
    </source>
</evidence>
<feature type="transmembrane region" description="Helical" evidence="10">
    <location>
        <begin position="6"/>
        <end position="29"/>
    </location>
</feature>
<dbReference type="Proteomes" id="UP001314903">
    <property type="component" value="Unassembled WGS sequence"/>
</dbReference>